<evidence type="ECO:0000313" key="9">
    <source>
        <dbReference type="EMBL" id="ESW27016.1"/>
    </source>
</evidence>
<keyword evidence="10" id="KW-1185">Reference proteome</keyword>
<dbReference type="Proteomes" id="UP000000226">
    <property type="component" value="Chromosome 3"/>
</dbReference>
<evidence type="ECO:0000256" key="5">
    <source>
        <dbReference type="ARBA" id="ARBA00023180"/>
    </source>
</evidence>
<feature type="compositionally biased region" description="Polar residues" evidence="6">
    <location>
        <begin position="130"/>
        <end position="143"/>
    </location>
</feature>
<dbReference type="OMA" id="NFESGSH"/>
<name>V7CDP8_PHAVU</name>
<feature type="domain" description="Phytocyanin" evidence="8">
    <location>
        <begin position="26"/>
        <end position="130"/>
    </location>
</feature>
<evidence type="ECO:0000256" key="7">
    <source>
        <dbReference type="SAM" id="SignalP"/>
    </source>
</evidence>
<keyword evidence="2" id="KW-0479">Metal-binding</keyword>
<dbReference type="InterPro" id="IPR003245">
    <property type="entry name" value="Phytocyanin_dom"/>
</dbReference>
<dbReference type="Gramene" id="ESW27016">
    <property type="protein sequence ID" value="ESW27016"/>
    <property type="gene ID" value="PHAVU_003G166600g"/>
</dbReference>
<sequence length="218" mass="22752">MAQLRNVGILVVIIVAAVLLKTTEAEDYEVGGTTGWTSFPPGGASFYSRWASNFTFKVNDTLVFNFESGSHSVVEVTKANYENCGVDDNIKSFNRGPARVSLTGPGEFYYSCPFSGHCSSGQKLSVIVTDSSSPAPKKTPTQGPSTSPPAPKSATVEGPSPSPSASGSVPSSNPTKTAPAPQTDSSATASPPQGSATTLSSTFSLFIFTIFINFLSQF</sequence>
<dbReference type="Gene3D" id="2.60.40.420">
    <property type="entry name" value="Cupredoxins - blue copper proteins"/>
    <property type="match status" value="1"/>
</dbReference>
<organism evidence="9 10">
    <name type="scientific">Phaseolus vulgaris</name>
    <name type="common">Kidney bean</name>
    <name type="synonym">French bean</name>
    <dbReference type="NCBI Taxonomy" id="3885"/>
    <lineage>
        <taxon>Eukaryota</taxon>
        <taxon>Viridiplantae</taxon>
        <taxon>Streptophyta</taxon>
        <taxon>Embryophyta</taxon>
        <taxon>Tracheophyta</taxon>
        <taxon>Spermatophyta</taxon>
        <taxon>Magnoliopsida</taxon>
        <taxon>eudicotyledons</taxon>
        <taxon>Gunneridae</taxon>
        <taxon>Pentapetalae</taxon>
        <taxon>rosids</taxon>
        <taxon>fabids</taxon>
        <taxon>Fabales</taxon>
        <taxon>Fabaceae</taxon>
        <taxon>Papilionoideae</taxon>
        <taxon>50 kb inversion clade</taxon>
        <taxon>NPAAA clade</taxon>
        <taxon>indigoferoid/millettioid clade</taxon>
        <taxon>Phaseoleae</taxon>
        <taxon>Phaseolus</taxon>
    </lineage>
</organism>
<dbReference type="EMBL" id="CM002290">
    <property type="protein sequence ID" value="ESW27016.1"/>
    <property type="molecule type" value="Genomic_DNA"/>
</dbReference>
<dbReference type="GO" id="GO:0046872">
    <property type="term" value="F:metal ion binding"/>
    <property type="evidence" value="ECO:0007669"/>
    <property type="project" value="UniProtKB-KW"/>
</dbReference>
<accession>V7CDP8</accession>
<dbReference type="Pfam" id="PF02298">
    <property type="entry name" value="Cu_bind_like"/>
    <property type="match status" value="1"/>
</dbReference>
<dbReference type="eggNOG" id="ENOG502S038">
    <property type="taxonomic scope" value="Eukaryota"/>
</dbReference>
<dbReference type="PANTHER" id="PTHR33021">
    <property type="entry name" value="BLUE COPPER PROTEIN"/>
    <property type="match status" value="1"/>
</dbReference>
<keyword evidence="7" id="KW-0732">Signal</keyword>
<dbReference type="InterPro" id="IPR039391">
    <property type="entry name" value="Phytocyanin-like"/>
</dbReference>
<dbReference type="GO" id="GO:0009055">
    <property type="term" value="F:electron transfer activity"/>
    <property type="evidence" value="ECO:0007669"/>
    <property type="project" value="InterPro"/>
</dbReference>
<keyword evidence="5" id="KW-0325">Glycoprotein</keyword>
<evidence type="ECO:0000256" key="4">
    <source>
        <dbReference type="ARBA" id="ARBA00023008"/>
    </source>
</evidence>
<dbReference type="AlphaFoldDB" id="V7CDP8"/>
<reference evidence="10" key="1">
    <citation type="journal article" date="2014" name="Nat. Genet.">
        <title>A reference genome for common bean and genome-wide analysis of dual domestications.</title>
        <authorList>
            <person name="Schmutz J."/>
            <person name="McClean P.E."/>
            <person name="Mamidi S."/>
            <person name="Wu G.A."/>
            <person name="Cannon S.B."/>
            <person name="Grimwood J."/>
            <person name="Jenkins J."/>
            <person name="Shu S."/>
            <person name="Song Q."/>
            <person name="Chavarro C."/>
            <person name="Torres-Torres M."/>
            <person name="Geffroy V."/>
            <person name="Moghaddam S.M."/>
            <person name="Gao D."/>
            <person name="Abernathy B."/>
            <person name="Barry K."/>
            <person name="Blair M."/>
            <person name="Brick M.A."/>
            <person name="Chovatia M."/>
            <person name="Gepts P."/>
            <person name="Goodstein D.M."/>
            <person name="Gonzales M."/>
            <person name="Hellsten U."/>
            <person name="Hyten D.L."/>
            <person name="Jia G."/>
            <person name="Kelly J.D."/>
            <person name="Kudrna D."/>
            <person name="Lee R."/>
            <person name="Richard M.M."/>
            <person name="Miklas P.N."/>
            <person name="Osorno J.M."/>
            <person name="Rodrigues J."/>
            <person name="Thareau V."/>
            <person name="Urrea C.A."/>
            <person name="Wang M."/>
            <person name="Yu Y."/>
            <person name="Zhang M."/>
            <person name="Wing R.A."/>
            <person name="Cregan P.B."/>
            <person name="Rokhsar D.S."/>
            <person name="Jackson S.A."/>
        </authorList>
    </citation>
    <scope>NUCLEOTIDE SEQUENCE [LARGE SCALE GENOMIC DNA]</scope>
    <source>
        <strain evidence="10">cv. G19833</strain>
    </source>
</reference>
<keyword evidence="4" id="KW-0186">Copper</keyword>
<evidence type="ECO:0000313" key="10">
    <source>
        <dbReference type="Proteomes" id="UP000000226"/>
    </source>
</evidence>
<dbReference type="GO" id="GO:0005886">
    <property type="term" value="C:plasma membrane"/>
    <property type="evidence" value="ECO:0007669"/>
    <property type="project" value="TreeGrafter"/>
</dbReference>
<dbReference type="SUPFAM" id="SSF49503">
    <property type="entry name" value="Cupredoxins"/>
    <property type="match status" value="1"/>
</dbReference>
<proteinExistence type="predicted"/>
<dbReference type="SMR" id="V7CDP8"/>
<protein>
    <recommendedName>
        <fullName evidence="8">Phytocyanin domain-containing protein</fullName>
    </recommendedName>
</protein>
<evidence type="ECO:0000256" key="2">
    <source>
        <dbReference type="ARBA" id="ARBA00022723"/>
    </source>
</evidence>
<dbReference type="OrthoDB" id="5421909at2759"/>
<feature type="signal peptide" evidence="7">
    <location>
        <begin position="1"/>
        <end position="25"/>
    </location>
</feature>
<dbReference type="CDD" id="cd13920">
    <property type="entry name" value="Stellacyanin"/>
    <property type="match status" value="1"/>
</dbReference>
<feature type="chain" id="PRO_5004757680" description="Phytocyanin domain-containing protein" evidence="7">
    <location>
        <begin position="26"/>
        <end position="218"/>
    </location>
</feature>
<dbReference type="FunFam" id="2.60.40.420:FF:000003">
    <property type="entry name" value="Blue copper"/>
    <property type="match status" value="1"/>
</dbReference>
<gene>
    <name evidence="9" type="ORF">PHAVU_003G166600g</name>
</gene>
<dbReference type="InterPro" id="IPR008972">
    <property type="entry name" value="Cupredoxin"/>
</dbReference>
<evidence type="ECO:0000259" key="8">
    <source>
        <dbReference type="PROSITE" id="PS51485"/>
    </source>
</evidence>
<evidence type="ECO:0000256" key="1">
    <source>
        <dbReference type="ARBA" id="ARBA00022448"/>
    </source>
</evidence>
<dbReference type="PANTHER" id="PTHR33021:SF546">
    <property type="entry name" value="PLASTOCYANIN-LIKE DOMAIN PROTEIN"/>
    <property type="match status" value="1"/>
</dbReference>
<feature type="compositionally biased region" description="Low complexity" evidence="6">
    <location>
        <begin position="163"/>
        <end position="174"/>
    </location>
</feature>
<feature type="compositionally biased region" description="Polar residues" evidence="6">
    <location>
        <begin position="180"/>
        <end position="195"/>
    </location>
</feature>
<evidence type="ECO:0000256" key="3">
    <source>
        <dbReference type="ARBA" id="ARBA00022982"/>
    </source>
</evidence>
<dbReference type="STRING" id="3885.V7CDP8"/>
<keyword evidence="1" id="KW-0813">Transport</keyword>
<dbReference type="PROSITE" id="PS51485">
    <property type="entry name" value="PHYTOCYANIN"/>
    <property type="match status" value="1"/>
</dbReference>
<feature type="region of interest" description="Disordered" evidence="6">
    <location>
        <begin position="130"/>
        <end position="195"/>
    </location>
</feature>
<evidence type="ECO:0000256" key="6">
    <source>
        <dbReference type="SAM" id="MobiDB-lite"/>
    </source>
</evidence>
<keyword evidence="3" id="KW-0249">Electron transport</keyword>